<evidence type="ECO:0000313" key="1">
    <source>
        <dbReference type="EMBL" id="MDR6218130.1"/>
    </source>
</evidence>
<dbReference type="RefSeq" id="WP_309854183.1">
    <property type="nucleotide sequence ID" value="NZ_JAVDQJ010000004.1"/>
</dbReference>
<organism evidence="1 2">
    <name type="scientific">Deinococcus soli</name>
    <name type="common">ex Cha et al. 2016</name>
    <dbReference type="NCBI Taxonomy" id="1309411"/>
    <lineage>
        <taxon>Bacteria</taxon>
        <taxon>Thermotogati</taxon>
        <taxon>Deinococcota</taxon>
        <taxon>Deinococci</taxon>
        <taxon>Deinococcales</taxon>
        <taxon>Deinococcaceae</taxon>
        <taxon>Deinococcus</taxon>
    </lineage>
</organism>
<gene>
    <name evidence="1" type="ORF">J2Y00_001693</name>
</gene>
<dbReference type="AlphaFoldDB" id="A0AAE3XAF5"/>
<evidence type="ECO:0000313" key="2">
    <source>
        <dbReference type="Proteomes" id="UP001185331"/>
    </source>
</evidence>
<dbReference type="Proteomes" id="UP001185331">
    <property type="component" value="Unassembled WGS sequence"/>
</dbReference>
<comment type="caution">
    <text evidence="1">The sequence shown here is derived from an EMBL/GenBank/DDBJ whole genome shotgun (WGS) entry which is preliminary data.</text>
</comment>
<dbReference type="EMBL" id="JAVDQK010000004">
    <property type="protein sequence ID" value="MDR6218130.1"/>
    <property type="molecule type" value="Genomic_DNA"/>
</dbReference>
<accession>A0AAE3XAF5</accession>
<name>A0AAE3XAF5_9DEIO</name>
<sequence length="210" mass="22462">MTLPDAAPTPEEHAATDSAIQALLRGLTPAVQDLTVPVALALGWPTQLAFDFTLALSVNVSSVILNHLAAHVGDRTDIELRLEGNEDDVISLVGIQNVDTEKAMVVDLHSVLQQVLFRDDELSVLNPATATFAHLSVTPHGTINPDAPTEAHLDGGPIGRFLERTAHGALLLLAEDPTEENHDAKEDLVNAALDRLYGPVDLHHDVRALA</sequence>
<proteinExistence type="predicted"/>
<protein>
    <submittedName>
        <fullName evidence="1">Uncharacterized protein</fullName>
    </submittedName>
</protein>
<reference evidence="1" key="1">
    <citation type="submission" date="2023-07" db="EMBL/GenBank/DDBJ databases">
        <title>Sorghum-associated microbial communities from plants grown in Nebraska, USA.</title>
        <authorList>
            <person name="Schachtman D."/>
        </authorList>
    </citation>
    <scope>NUCLEOTIDE SEQUENCE</scope>
    <source>
        <strain evidence="1">BE330</strain>
    </source>
</reference>